<dbReference type="Pfam" id="PF00425">
    <property type="entry name" value="Chorismate_bind"/>
    <property type="match status" value="1"/>
</dbReference>
<dbReference type="InterPro" id="IPR019999">
    <property type="entry name" value="Anth_synth_I-like"/>
</dbReference>
<reference evidence="9" key="1">
    <citation type="journal article" date="2014" name="Int. J. Syst. Evol. Microbiol.">
        <title>Complete genome sequence of Corynebacterium casei LMG S-19264T (=DSM 44701T), isolated from a smear-ripened cheese.</title>
        <authorList>
            <consortium name="US DOE Joint Genome Institute (JGI-PGF)"/>
            <person name="Walter F."/>
            <person name="Albersmeier A."/>
            <person name="Kalinowski J."/>
            <person name="Ruckert C."/>
        </authorList>
    </citation>
    <scope>NUCLEOTIDE SEQUENCE</scope>
    <source>
        <strain evidence="9">JCM 30078</strain>
    </source>
</reference>
<sequence length="1008" mass="109984">MSGDVTFRPDSLCDEYERLGYWQNLSLGQCLSRWAAQYGSAIALVEGDRRLSYVELDNRVEALARGFRALGIDAGERVLVQLPNGIAFVETCFALFRIGALPILAMPAQREKDIEALCDLATPVACIVKERFLGFDYATMAERVAAPRDFLRHVIVDGQPVIGPQVTGQSLADVRRLGEAAPSSILDAPSARDVALLLLSGGTTGTPKLIPRLHADYVYNAEASAQLCGLDASSVYLAALPTAHNFPLACPGIIGTLSVGGRVVLAHTPGPDECFALIARERVTFTSLVPPIVQLWVEAREWDDTDLSSLSFMQVGGARCDAVLAAKVTPAFGCALQQVFGMAEGLLCYTRLDDPLDEVLHTQGRPLSPLDEVRLVNERGEDVAPGEVGELLTRGPYTILGYYRASEQNARAFTPDGFYRSGDLARRTPSGNLQVEGRIKQQINRAGEKIATEEIEEALCFHPAIESAALVGVPDERLGERSCAFLIGTDPALRVSDLRAFLIGRGLPAYKCPDQIEFIRHWPLTPIGKVDKQKLAARLGPAKDTRSVFREQRQTIASTPIELATALVRASTDTEYVIYERGGEWLVALGRLATVRASASQVTLVQNSETRHWDGPDIAANVARALGAMSVDGWRAYGSTMFELADHFHGAGAATGETLLELVVPRLEVRLRAGDVVLRGTESSELEKLVRQISELDRVQSRGVDERPAVRTLDMAATIAEHDADRYRQNVSRAVEDIRIGRYEKVILSRRVPVPQPVDMLQTYLHGRRHNTPARSFLVNRPSLQMLGFSPETVVEVSAKGEVSTQPLAGTRALGRTPEEQYRLRRQLETDVKEIAEHAVSVRLAVEELKPICAVDSVRVTEFMGVSERGSVQHLASRVRGRLMDGASAWQAFEALFPAVTASGIPKRQAIEAIHQYEGRARGPYSGSVLMVDSDGEMDAALVLRSLFRQGDDTWLQAGAGIVAQSTPERELEETREKLSSLSGFLVAETEVPVEAKKHRAVVGGGVQ</sequence>
<dbReference type="EC" id="6.2.1.61" evidence="4"/>
<comment type="caution">
    <text evidence="9">The sequence shown here is derived from an EMBL/GenBank/DDBJ whole genome shotgun (WGS) entry which is preliminary data.</text>
</comment>
<evidence type="ECO:0000256" key="4">
    <source>
        <dbReference type="ARBA" id="ARBA00066647"/>
    </source>
</evidence>
<feature type="domain" description="AMP-binding enzyme C-terminal" evidence="8">
    <location>
        <begin position="454"/>
        <end position="529"/>
    </location>
</feature>
<evidence type="ECO:0000313" key="10">
    <source>
        <dbReference type="Proteomes" id="UP000635983"/>
    </source>
</evidence>
<organism evidence="9 10">
    <name type="scientific">Pseudomonas matsuisoli</name>
    <dbReference type="NCBI Taxonomy" id="1515666"/>
    <lineage>
        <taxon>Bacteria</taxon>
        <taxon>Pseudomonadati</taxon>
        <taxon>Pseudomonadota</taxon>
        <taxon>Gammaproteobacteria</taxon>
        <taxon>Pseudomonadales</taxon>
        <taxon>Pseudomonadaceae</taxon>
        <taxon>Pseudomonas</taxon>
    </lineage>
</organism>
<accession>A0A917UUX3</accession>
<evidence type="ECO:0000256" key="1">
    <source>
        <dbReference type="ARBA" id="ARBA00004924"/>
    </source>
</evidence>
<dbReference type="Gene3D" id="2.30.38.10">
    <property type="entry name" value="Luciferase, Domain 3"/>
    <property type="match status" value="1"/>
</dbReference>
<dbReference type="Pfam" id="PF00501">
    <property type="entry name" value="AMP-binding"/>
    <property type="match status" value="1"/>
</dbReference>
<dbReference type="FunFam" id="3.40.50.980:FF:000003">
    <property type="entry name" value="Vibriobactin-specific 2,3-dihydroxybenzoate-AMP ligase"/>
    <property type="match status" value="1"/>
</dbReference>
<dbReference type="InterPro" id="IPR015890">
    <property type="entry name" value="Chorismate_C"/>
</dbReference>
<keyword evidence="2" id="KW-0436">Ligase</keyword>
<dbReference type="NCBIfam" id="TIGR03494">
    <property type="entry name" value="salicyl_syn"/>
    <property type="match status" value="1"/>
</dbReference>
<dbReference type="Gene3D" id="3.60.120.10">
    <property type="entry name" value="Anthranilate synthase"/>
    <property type="match status" value="1"/>
</dbReference>
<name>A0A917UUX3_9PSED</name>
<evidence type="ECO:0000256" key="5">
    <source>
        <dbReference type="ARBA" id="ARBA00077773"/>
    </source>
</evidence>
<dbReference type="Gene3D" id="3.40.50.980">
    <property type="match status" value="2"/>
</dbReference>
<reference evidence="9" key="2">
    <citation type="submission" date="2020-09" db="EMBL/GenBank/DDBJ databases">
        <authorList>
            <person name="Sun Q."/>
            <person name="Ohkuma M."/>
        </authorList>
    </citation>
    <scope>NUCLEOTIDE SEQUENCE</scope>
    <source>
        <strain evidence="9">JCM 30078</strain>
    </source>
</reference>
<dbReference type="InterPro" id="IPR025110">
    <property type="entry name" value="AMP-bd_C"/>
</dbReference>
<feature type="domain" description="Chorismate-utilising enzyme C-terminal" evidence="6">
    <location>
        <begin position="724"/>
        <end position="978"/>
    </location>
</feature>
<dbReference type="PANTHER" id="PTHR43767:SF1">
    <property type="entry name" value="NONRIBOSOMAL PEPTIDE SYNTHASE PES1 (EUROFUNG)-RELATED"/>
    <property type="match status" value="1"/>
</dbReference>
<dbReference type="InterPro" id="IPR019996">
    <property type="entry name" value="Salicylate_synthase"/>
</dbReference>
<dbReference type="GO" id="GO:0008909">
    <property type="term" value="F:isochorismate synthase activity"/>
    <property type="evidence" value="ECO:0007669"/>
    <property type="project" value="InterPro"/>
</dbReference>
<protein>
    <recommendedName>
        <fullName evidence="4">salicylate--[aryl-carrier protein] ligase</fullName>
        <ecNumber evidence="4">6.2.1.61</ecNumber>
    </recommendedName>
    <alternativeName>
        <fullName evidence="5">Salicylate--[aryl-carrier protein] ligase</fullName>
    </alternativeName>
</protein>
<dbReference type="InterPro" id="IPR045851">
    <property type="entry name" value="AMP-bd_C_sf"/>
</dbReference>
<dbReference type="PANTHER" id="PTHR43767">
    <property type="entry name" value="LONG-CHAIN-FATTY-ACID--COA LIGASE"/>
    <property type="match status" value="1"/>
</dbReference>
<dbReference type="Gene3D" id="3.30.300.30">
    <property type="match status" value="1"/>
</dbReference>
<evidence type="ECO:0000259" key="7">
    <source>
        <dbReference type="Pfam" id="PF00501"/>
    </source>
</evidence>
<feature type="domain" description="AMP-dependent synthetase/ligase" evidence="7">
    <location>
        <begin position="32"/>
        <end position="403"/>
    </location>
</feature>
<evidence type="ECO:0000259" key="8">
    <source>
        <dbReference type="Pfam" id="PF13193"/>
    </source>
</evidence>
<dbReference type="InterPro" id="IPR005801">
    <property type="entry name" value="ADC_synthase"/>
</dbReference>
<dbReference type="Proteomes" id="UP000635983">
    <property type="component" value="Unassembled WGS sequence"/>
</dbReference>
<dbReference type="SUPFAM" id="SSF56322">
    <property type="entry name" value="ADC synthase"/>
    <property type="match status" value="1"/>
</dbReference>
<dbReference type="GO" id="GO:0016878">
    <property type="term" value="F:acid-thiol ligase activity"/>
    <property type="evidence" value="ECO:0007669"/>
    <property type="project" value="UniProtKB-ARBA"/>
</dbReference>
<dbReference type="Pfam" id="PF13193">
    <property type="entry name" value="AMP-binding_C"/>
    <property type="match status" value="1"/>
</dbReference>
<dbReference type="InterPro" id="IPR050237">
    <property type="entry name" value="ATP-dep_AMP-bd_enzyme"/>
</dbReference>
<proteinExistence type="predicted"/>
<dbReference type="FunFam" id="2.30.38.10:FF:000003">
    <property type="entry name" value="Vibriobactin-specific 2,3-dihydroxybenzoate-AMP ligase"/>
    <property type="match status" value="1"/>
</dbReference>
<dbReference type="SUPFAM" id="SSF56801">
    <property type="entry name" value="Acetyl-CoA synthetase-like"/>
    <property type="match status" value="1"/>
</dbReference>
<dbReference type="CDD" id="cd05920">
    <property type="entry name" value="23DHB-AMP_lg"/>
    <property type="match status" value="1"/>
</dbReference>
<comment type="catalytic activity">
    <reaction evidence="3">
        <text>salicylate + holo-[ACP] + ATP = salicyl-[ACP] + AMP + diphosphate</text>
        <dbReference type="Rhea" id="RHEA:61648"/>
        <dbReference type="Rhea" id="RHEA-COMP:9685"/>
        <dbReference type="Rhea" id="RHEA-COMP:19022"/>
        <dbReference type="ChEBI" id="CHEBI:30616"/>
        <dbReference type="ChEBI" id="CHEBI:30762"/>
        <dbReference type="ChEBI" id="CHEBI:33019"/>
        <dbReference type="ChEBI" id="CHEBI:64479"/>
        <dbReference type="ChEBI" id="CHEBI:86464"/>
        <dbReference type="ChEBI" id="CHEBI:456215"/>
        <dbReference type="EC" id="6.2.1.61"/>
    </reaction>
    <physiologicalReaction direction="left-to-right" evidence="3">
        <dbReference type="Rhea" id="RHEA:61649"/>
    </physiologicalReaction>
</comment>
<dbReference type="GO" id="GO:0016833">
    <property type="term" value="F:oxo-acid-lyase activity"/>
    <property type="evidence" value="ECO:0007669"/>
    <property type="project" value="InterPro"/>
</dbReference>
<evidence type="ECO:0000256" key="3">
    <source>
        <dbReference type="ARBA" id="ARBA00050154"/>
    </source>
</evidence>
<dbReference type="PROSITE" id="PS00455">
    <property type="entry name" value="AMP_BINDING"/>
    <property type="match status" value="1"/>
</dbReference>
<comment type="pathway">
    <text evidence="1">Siderophore biosynthesis.</text>
</comment>
<dbReference type="InterPro" id="IPR020845">
    <property type="entry name" value="AMP-binding_CS"/>
</dbReference>
<keyword evidence="10" id="KW-1185">Reference proteome</keyword>
<dbReference type="InterPro" id="IPR000873">
    <property type="entry name" value="AMP-dep_synth/lig_dom"/>
</dbReference>
<evidence type="ECO:0000256" key="2">
    <source>
        <dbReference type="ARBA" id="ARBA00022598"/>
    </source>
</evidence>
<evidence type="ECO:0000259" key="6">
    <source>
        <dbReference type="Pfam" id="PF00425"/>
    </source>
</evidence>
<evidence type="ECO:0000313" key="9">
    <source>
        <dbReference type="EMBL" id="GGJ87068.1"/>
    </source>
</evidence>
<dbReference type="EMBL" id="BMPO01000002">
    <property type="protein sequence ID" value="GGJ87068.1"/>
    <property type="molecule type" value="Genomic_DNA"/>
</dbReference>
<gene>
    <name evidence="9" type="ORF">GCM10009304_11250</name>
</gene>
<dbReference type="AlphaFoldDB" id="A0A917UUX3"/>
<dbReference type="PRINTS" id="PR00095">
    <property type="entry name" value="ANTSNTHASEI"/>
</dbReference>